<feature type="compositionally biased region" description="Polar residues" evidence="1">
    <location>
        <begin position="105"/>
        <end position="115"/>
    </location>
</feature>
<sequence>MSRALLFSLLLPLLALAQDSGSGSELPPAGYNGGSDNPQDSDDAGAAGSSKGAFELSSGGLVAIIVVAVIVVIGGIGSATLWWLAKKRQWDVRQSIRRASRRITGRSTVDVSKQNRQNRRTGIRLNSPPPGRNSKPKQEHDLEKGLPLSSKEGKTTTTISSTSR</sequence>
<dbReference type="AlphaFoldDB" id="A0A9P4W2U0"/>
<gene>
    <name evidence="4" type="ORF">E8E13_003970</name>
</gene>
<feature type="signal peptide" evidence="3">
    <location>
        <begin position="1"/>
        <end position="17"/>
    </location>
</feature>
<evidence type="ECO:0000256" key="2">
    <source>
        <dbReference type="SAM" id="Phobius"/>
    </source>
</evidence>
<proteinExistence type="predicted"/>
<evidence type="ECO:0000313" key="5">
    <source>
        <dbReference type="Proteomes" id="UP000801428"/>
    </source>
</evidence>
<accession>A0A9P4W2U0</accession>
<evidence type="ECO:0000256" key="3">
    <source>
        <dbReference type="SAM" id="SignalP"/>
    </source>
</evidence>
<keyword evidence="2" id="KW-1133">Transmembrane helix</keyword>
<reference evidence="4" key="1">
    <citation type="submission" date="2019-04" db="EMBL/GenBank/DDBJ databases">
        <title>Sequencing of skin fungus with MAO and IRED activity.</title>
        <authorList>
            <person name="Marsaioli A.J."/>
            <person name="Bonatto J.M.C."/>
            <person name="Reis Junior O."/>
        </authorList>
    </citation>
    <scope>NUCLEOTIDE SEQUENCE</scope>
    <source>
        <strain evidence="4">30M1</strain>
    </source>
</reference>
<keyword evidence="3" id="KW-0732">Signal</keyword>
<evidence type="ECO:0000313" key="4">
    <source>
        <dbReference type="EMBL" id="KAF2995380.1"/>
    </source>
</evidence>
<comment type="caution">
    <text evidence="4">The sequence shown here is derived from an EMBL/GenBank/DDBJ whole genome shotgun (WGS) entry which is preliminary data.</text>
</comment>
<protein>
    <recommendedName>
        <fullName evidence="6">Transmembrane protein</fullName>
    </recommendedName>
</protein>
<organism evidence="4 5">
    <name type="scientific">Curvularia kusanoi</name>
    <name type="common">Cochliobolus kusanoi</name>
    <dbReference type="NCBI Taxonomy" id="90978"/>
    <lineage>
        <taxon>Eukaryota</taxon>
        <taxon>Fungi</taxon>
        <taxon>Dikarya</taxon>
        <taxon>Ascomycota</taxon>
        <taxon>Pezizomycotina</taxon>
        <taxon>Dothideomycetes</taxon>
        <taxon>Pleosporomycetidae</taxon>
        <taxon>Pleosporales</taxon>
        <taxon>Pleosporineae</taxon>
        <taxon>Pleosporaceae</taxon>
        <taxon>Curvularia</taxon>
    </lineage>
</organism>
<dbReference type="Proteomes" id="UP000801428">
    <property type="component" value="Unassembled WGS sequence"/>
</dbReference>
<feature type="transmembrane region" description="Helical" evidence="2">
    <location>
        <begin position="61"/>
        <end position="85"/>
    </location>
</feature>
<feature type="chain" id="PRO_5040337694" description="Transmembrane protein" evidence="3">
    <location>
        <begin position="18"/>
        <end position="164"/>
    </location>
</feature>
<keyword evidence="5" id="KW-1185">Reference proteome</keyword>
<evidence type="ECO:0008006" key="6">
    <source>
        <dbReference type="Google" id="ProtNLM"/>
    </source>
</evidence>
<dbReference type="EMBL" id="SWKU01000033">
    <property type="protein sequence ID" value="KAF2995380.1"/>
    <property type="molecule type" value="Genomic_DNA"/>
</dbReference>
<feature type="region of interest" description="Disordered" evidence="1">
    <location>
        <begin position="104"/>
        <end position="164"/>
    </location>
</feature>
<feature type="compositionally biased region" description="Polar residues" evidence="1">
    <location>
        <begin position="155"/>
        <end position="164"/>
    </location>
</feature>
<dbReference type="OrthoDB" id="5425637at2759"/>
<feature type="region of interest" description="Disordered" evidence="1">
    <location>
        <begin position="25"/>
        <end position="50"/>
    </location>
</feature>
<keyword evidence="2" id="KW-0812">Transmembrane</keyword>
<keyword evidence="2" id="KW-0472">Membrane</keyword>
<name>A0A9P4W2U0_CURKU</name>
<evidence type="ECO:0000256" key="1">
    <source>
        <dbReference type="SAM" id="MobiDB-lite"/>
    </source>
</evidence>